<proteinExistence type="predicted"/>
<reference evidence="2" key="1">
    <citation type="submission" date="2017-02" db="UniProtKB">
        <authorList>
            <consortium name="WormBaseParasite"/>
        </authorList>
    </citation>
    <scope>IDENTIFICATION</scope>
</reference>
<organism evidence="1 2">
    <name type="scientific">Strongyloides papillosus</name>
    <name type="common">Intestinal threadworm</name>
    <dbReference type="NCBI Taxonomy" id="174720"/>
    <lineage>
        <taxon>Eukaryota</taxon>
        <taxon>Metazoa</taxon>
        <taxon>Ecdysozoa</taxon>
        <taxon>Nematoda</taxon>
        <taxon>Chromadorea</taxon>
        <taxon>Rhabditida</taxon>
        <taxon>Tylenchina</taxon>
        <taxon>Panagrolaimomorpha</taxon>
        <taxon>Strongyloidoidea</taxon>
        <taxon>Strongyloididae</taxon>
        <taxon>Strongyloides</taxon>
    </lineage>
</organism>
<dbReference type="AlphaFoldDB" id="A0A0N5CFS0"/>
<keyword evidence="1" id="KW-1185">Reference proteome</keyword>
<dbReference type="WBParaSite" id="SPAL_0001670400.1">
    <property type="protein sequence ID" value="SPAL_0001670400.1"/>
    <property type="gene ID" value="SPAL_0001670400"/>
</dbReference>
<accession>A0A0N5CFS0</accession>
<name>A0A0N5CFS0_STREA</name>
<evidence type="ECO:0000313" key="2">
    <source>
        <dbReference type="WBParaSite" id="SPAL_0001670400.1"/>
    </source>
</evidence>
<evidence type="ECO:0000313" key="1">
    <source>
        <dbReference type="Proteomes" id="UP000046392"/>
    </source>
</evidence>
<sequence>MKENVIKKKNMNLHLKKYSKLNDDSSTNADRSDKAARIFNEEITRYYNEALENRRELKKRSEKHSVLIRNVEFSIKMNLLTFGISKKEQKALMTIGVV</sequence>
<dbReference type="Proteomes" id="UP000046392">
    <property type="component" value="Unplaced"/>
</dbReference>
<protein>
    <submittedName>
        <fullName evidence="2">Mobilization protein</fullName>
    </submittedName>
</protein>